<feature type="compositionally biased region" description="Low complexity" evidence="1">
    <location>
        <begin position="64"/>
        <end position="83"/>
    </location>
</feature>
<evidence type="ECO:0000256" key="2">
    <source>
        <dbReference type="SAM" id="Phobius"/>
    </source>
</evidence>
<gene>
    <name evidence="4" type="ORF">KME60_26695</name>
</gene>
<feature type="domain" description="SH3b" evidence="3">
    <location>
        <begin position="102"/>
        <end position="154"/>
    </location>
</feature>
<name>A0A951QU89_9CYAN</name>
<keyword evidence="2" id="KW-0812">Transmembrane</keyword>
<evidence type="ECO:0000313" key="5">
    <source>
        <dbReference type="Proteomes" id="UP000729701"/>
    </source>
</evidence>
<keyword evidence="2" id="KW-0472">Membrane</keyword>
<keyword evidence="2" id="KW-1133">Transmembrane helix</keyword>
<dbReference type="Pfam" id="PF08239">
    <property type="entry name" value="SH3_3"/>
    <property type="match status" value="1"/>
</dbReference>
<evidence type="ECO:0000259" key="3">
    <source>
        <dbReference type="Pfam" id="PF08239"/>
    </source>
</evidence>
<organism evidence="4 5">
    <name type="scientific">Cyanomargarita calcarea GSE-NOS-MK-12-04C</name>
    <dbReference type="NCBI Taxonomy" id="2839659"/>
    <lineage>
        <taxon>Bacteria</taxon>
        <taxon>Bacillati</taxon>
        <taxon>Cyanobacteriota</taxon>
        <taxon>Cyanophyceae</taxon>
        <taxon>Nostocales</taxon>
        <taxon>Cyanomargaritaceae</taxon>
        <taxon>Cyanomargarita</taxon>
    </lineage>
</organism>
<dbReference type="Proteomes" id="UP000729701">
    <property type="component" value="Unassembled WGS sequence"/>
</dbReference>
<reference evidence="4" key="2">
    <citation type="journal article" date="2022" name="Microbiol. Resour. Announc.">
        <title>Metagenome Sequencing to Explore Phylogenomics of Terrestrial Cyanobacteria.</title>
        <authorList>
            <person name="Ward R.D."/>
            <person name="Stajich J.E."/>
            <person name="Johansen J.R."/>
            <person name="Huntemann M."/>
            <person name="Clum A."/>
            <person name="Foster B."/>
            <person name="Foster B."/>
            <person name="Roux S."/>
            <person name="Palaniappan K."/>
            <person name="Varghese N."/>
            <person name="Mukherjee S."/>
            <person name="Reddy T.B.K."/>
            <person name="Daum C."/>
            <person name="Copeland A."/>
            <person name="Chen I.A."/>
            <person name="Ivanova N.N."/>
            <person name="Kyrpides N.C."/>
            <person name="Shapiro N."/>
            <person name="Eloe-Fadrosh E.A."/>
            <person name="Pietrasiak N."/>
        </authorList>
    </citation>
    <scope>NUCLEOTIDE SEQUENCE</scope>
    <source>
        <strain evidence="4">GSE-NOS-MK-12-04C</strain>
    </source>
</reference>
<feature type="transmembrane region" description="Helical" evidence="2">
    <location>
        <begin position="6"/>
        <end position="30"/>
    </location>
</feature>
<dbReference type="InterPro" id="IPR003646">
    <property type="entry name" value="SH3-like_bac-type"/>
</dbReference>
<proteinExistence type="predicted"/>
<feature type="region of interest" description="Disordered" evidence="1">
    <location>
        <begin position="132"/>
        <end position="170"/>
    </location>
</feature>
<accession>A0A951QU89</accession>
<reference evidence="4" key="1">
    <citation type="submission" date="2021-05" db="EMBL/GenBank/DDBJ databases">
        <authorList>
            <person name="Pietrasiak N."/>
            <person name="Ward R."/>
            <person name="Stajich J.E."/>
            <person name="Kurbessoian T."/>
        </authorList>
    </citation>
    <scope>NUCLEOTIDE SEQUENCE</scope>
    <source>
        <strain evidence="4">GSE-NOS-MK-12-04C</strain>
    </source>
</reference>
<dbReference type="AlphaFoldDB" id="A0A951QU89"/>
<comment type="caution">
    <text evidence="4">The sequence shown here is derived from an EMBL/GenBank/DDBJ whole genome shotgun (WGS) entry which is preliminary data.</text>
</comment>
<dbReference type="EMBL" id="JAHHGZ010000036">
    <property type="protein sequence ID" value="MBW4670915.1"/>
    <property type="molecule type" value="Genomic_DNA"/>
</dbReference>
<evidence type="ECO:0000256" key="1">
    <source>
        <dbReference type="SAM" id="MobiDB-lite"/>
    </source>
</evidence>
<protein>
    <submittedName>
        <fullName evidence="4">SH3 domain-containing protein</fullName>
    </submittedName>
</protein>
<feature type="compositionally biased region" description="Basic and acidic residues" evidence="1">
    <location>
        <begin position="157"/>
        <end position="170"/>
    </location>
</feature>
<evidence type="ECO:0000313" key="4">
    <source>
        <dbReference type="EMBL" id="MBW4670915.1"/>
    </source>
</evidence>
<feature type="region of interest" description="Disordered" evidence="1">
    <location>
        <begin position="51"/>
        <end position="91"/>
    </location>
</feature>
<sequence>MFANILKFILGFILAIAVLVGGGVAVGLYFMNRATIVPNKPIFANDEPAVKVSAPKTPTPSSSPSPTSKAEPEATPSATPTPENTDKLPPGAYKARVTWSKGLSLRKDPTQDAERIGGIGFNADIIILEESQDKTWQKVRSVSGDQEGWVKAGNTKPVDEADTQKPDQER</sequence>
<dbReference type="Gene3D" id="2.30.30.40">
    <property type="entry name" value="SH3 Domains"/>
    <property type="match status" value="1"/>
</dbReference>